<accession>V6S4C0</accession>
<dbReference type="EMBL" id="VLKQ01000026">
    <property type="protein sequence ID" value="TWI07392.1"/>
    <property type="molecule type" value="Genomic_DNA"/>
</dbReference>
<dbReference type="STRING" id="1341154.FCR2A7T_06870"/>
<protein>
    <recommendedName>
        <fullName evidence="3">Immunity protein 42 of polymorphic toxin system</fullName>
    </recommendedName>
</protein>
<name>V6S4C0_9FLAO</name>
<evidence type="ECO:0000313" key="2">
    <source>
        <dbReference type="Proteomes" id="UP000319848"/>
    </source>
</evidence>
<dbReference type="OrthoDB" id="1377011at2"/>
<sequence length="183" mass="21814">MKFKNFKYFGDKNTFAIRYASSEYSEDHAYCNLILGGQVIGYDYEDCYLPFWRAKIEIIKDNIKFHSNSLYHHEFDNRTDREIFELIFKASKEYDDDNNEYGYLPVLEYEIWHYCSISIDKTTDSYFVTMAADNDCDKIKFIWEGWIEPCPNENIGKLFSVTVDKELVIEAMEKFLAEVHKDK</sequence>
<gene>
    <name evidence="1" type="ORF">IP98_02950</name>
</gene>
<proteinExistence type="predicted"/>
<evidence type="ECO:0008006" key="3">
    <source>
        <dbReference type="Google" id="ProtNLM"/>
    </source>
</evidence>
<organism evidence="1 2">
    <name type="scientific">Flavobacterium cauense R2A-7</name>
    <dbReference type="NCBI Taxonomy" id="1341154"/>
    <lineage>
        <taxon>Bacteria</taxon>
        <taxon>Pseudomonadati</taxon>
        <taxon>Bacteroidota</taxon>
        <taxon>Flavobacteriia</taxon>
        <taxon>Flavobacteriales</taxon>
        <taxon>Flavobacteriaceae</taxon>
        <taxon>Flavobacterium</taxon>
    </lineage>
</organism>
<dbReference type="AlphaFoldDB" id="V6S4C0"/>
<dbReference type="Proteomes" id="UP000319848">
    <property type="component" value="Unassembled WGS sequence"/>
</dbReference>
<dbReference type="RefSeq" id="WP_023569860.1">
    <property type="nucleotide sequence ID" value="NZ_AVBI01000005.1"/>
</dbReference>
<evidence type="ECO:0000313" key="1">
    <source>
        <dbReference type="EMBL" id="TWI07392.1"/>
    </source>
</evidence>
<reference evidence="1 2" key="1">
    <citation type="journal article" date="2015" name="Stand. Genomic Sci.">
        <title>Genomic Encyclopedia of Bacterial and Archaeal Type Strains, Phase III: the genomes of soil and plant-associated and newly described type strains.</title>
        <authorList>
            <person name="Whitman W.B."/>
            <person name="Woyke T."/>
            <person name="Klenk H.P."/>
            <person name="Zhou Y."/>
            <person name="Lilburn T.G."/>
            <person name="Beck B.J."/>
            <person name="De Vos P."/>
            <person name="Vandamme P."/>
            <person name="Eisen J.A."/>
            <person name="Garrity G."/>
            <person name="Hugenholtz P."/>
            <person name="Kyrpides N.C."/>
        </authorList>
    </citation>
    <scope>NUCLEOTIDE SEQUENCE [LARGE SCALE GENOMIC DNA]</scope>
    <source>
        <strain evidence="1 2">CGMCC 1.7270</strain>
    </source>
</reference>
<comment type="caution">
    <text evidence="1">The sequence shown here is derived from an EMBL/GenBank/DDBJ whole genome shotgun (WGS) entry which is preliminary data.</text>
</comment>
<keyword evidence="2" id="KW-1185">Reference proteome</keyword>